<dbReference type="InterPro" id="IPR018197">
    <property type="entry name" value="Glycerate_kinase_RE-like"/>
</dbReference>
<dbReference type="PIRSF" id="PIRSF006078">
    <property type="entry name" value="GlxK"/>
    <property type="match status" value="1"/>
</dbReference>
<protein>
    <recommendedName>
        <fullName evidence="7">Glycerate kinase</fullName>
    </recommendedName>
</protein>
<gene>
    <name evidence="5" type="ORF">nbrc107696_38340</name>
</gene>
<dbReference type="AlphaFoldDB" id="A0A7I9VDF3"/>
<evidence type="ECO:0000256" key="1">
    <source>
        <dbReference type="ARBA" id="ARBA00006284"/>
    </source>
</evidence>
<dbReference type="EMBL" id="BJOV01000005">
    <property type="protein sequence ID" value="GEE03388.1"/>
    <property type="molecule type" value="Genomic_DNA"/>
</dbReference>
<dbReference type="GO" id="GO:0031388">
    <property type="term" value="P:organic acid phosphorylation"/>
    <property type="evidence" value="ECO:0007669"/>
    <property type="project" value="UniProtKB-UniRule"/>
</dbReference>
<evidence type="ECO:0000313" key="6">
    <source>
        <dbReference type="Proteomes" id="UP000444960"/>
    </source>
</evidence>
<reference evidence="6" key="1">
    <citation type="submission" date="2019-06" db="EMBL/GenBank/DDBJ databases">
        <title>Gordonia isolated from sludge of a wastewater treatment plant.</title>
        <authorList>
            <person name="Tamura T."/>
            <person name="Aoyama K."/>
            <person name="Kang Y."/>
            <person name="Saito S."/>
            <person name="Akiyama N."/>
            <person name="Yazawa K."/>
            <person name="Gonoi T."/>
            <person name="Mikami Y."/>
        </authorList>
    </citation>
    <scope>NUCLEOTIDE SEQUENCE [LARGE SCALE GENOMIC DNA]</scope>
    <source>
        <strain evidence="6">NBRC 107696</strain>
    </source>
</reference>
<keyword evidence="3 4" id="KW-0418">Kinase</keyword>
<evidence type="ECO:0008006" key="7">
    <source>
        <dbReference type="Google" id="ProtNLM"/>
    </source>
</evidence>
<keyword evidence="6" id="KW-1185">Reference proteome</keyword>
<dbReference type="OrthoDB" id="9774290at2"/>
<dbReference type="PANTHER" id="PTHR21599:SF0">
    <property type="entry name" value="GLYCERATE KINASE"/>
    <property type="match status" value="1"/>
</dbReference>
<evidence type="ECO:0000256" key="2">
    <source>
        <dbReference type="ARBA" id="ARBA00022679"/>
    </source>
</evidence>
<proteinExistence type="inferred from homology"/>
<dbReference type="GO" id="GO:0008887">
    <property type="term" value="F:glycerate kinase activity"/>
    <property type="evidence" value="ECO:0007669"/>
    <property type="project" value="UniProtKB-UniRule"/>
</dbReference>
<comment type="similarity">
    <text evidence="1 4">Belongs to the glycerate kinase type-1 family.</text>
</comment>
<dbReference type="RefSeq" id="WP_161896906.1">
    <property type="nucleotide sequence ID" value="NZ_BJOV01000005.1"/>
</dbReference>
<accession>A0A7I9VDF3</accession>
<organism evidence="5 6">
    <name type="scientific">Gordonia spumicola</name>
    <dbReference type="NCBI Taxonomy" id="589161"/>
    <lineage>
        <taxon>Bacteria</taxon>
        <taxon>Bacillati</taxon>
        <taxon>Actinomycetota</taxon>
        <taxon>Actinomycetes</taxon>
        <taxon>Mycobacteriales</taxon>
        <taxon>Gordoniaceae</taxon>
        <taxon>Gordonia</taxon>
    </lineage>
</organism>
<dbReference type="PANTHER" id="PTHR21599">
    <property type="entry name" value="GLYCERATE KINASE"/>
    <property type="match status" value="1"/>
</dbReference>
<sequence>MDARSLHVVVAPDEFGGTLSAVEAAHAIADGWLSARPGDRVRLIPQSDGGPGFVAVLAAADIVETTTVTVAGPLGASVDAAVGVAADGTVYLETAQACGLGLLGVRPDPSTAVAATTRGVGMLLSHALTSGASRIVVGLGGSATTDGGRGALDELGGLAQARARFRGVELTVASDVDNPLLGPAGAAAVFGPQKGADEATVELLEARLEEWARELGTADEPGAGAAGGLGAALLAVGGTRRSGAELVAEATGRREALAAADVIVTGEGRYDAQTARGKVIAALAAHAGGTPVIVLAGQVDSDPGIEGVTMVRSLVDAAGSLDRALADASTILRYVARRAAAEFDQSRGVMRE</sequence>
<evidence type="ECO:0000313" key="5">
    <source>
        <dbReference type="EMBL" id="GEE03388.1"/>
    </source>
</evidence>
<dbReference type="Pfam" id="PF02595">
    <property type="entry name" value="Gly_kinase"/>
    <property type="match status" value="2"/>
</dbReference>
<dbReference type="Gene3D" id="3.90.1510.10">
    <property type="entry name" value="Glycerate kinase, domain 2"/>
    <property type="match status" value="2"/>
</dbReference>
<dbReference type="Gene3D" id="3.40.50.10350">
    <property type="entry name" value="Glycerate kinase, domain 1"/>
    <property type="match status" value="2"/>
</dbReference>
<dbReference type="InterPro" id="IPR036129">
    <property type="entry name" value="Glycerate_kinase_sf"/>
</dbReference>
<evidence type="ECO:0000256" key="4">
    <source>
        <dbReference type="PIRNR" id="PIRNR006078"/>
    </source>
</evidence>
<dbReference type="InterPro" id="IPR004381">
    <property type="entry name" value="Glycerate_kinase"/>
</dbReference>
<dbReference type="Proteomes" id="UP000444960">
    <property type="component" value="Unassembled WGS sequence"/>
</dbReference>
<name>A0A7I9VDF3_9ACTN</name>
<dbReference type="SUPFAM" id="SSF110738">
    <property type="entry name" value="Glycerate kinase I"/>
    <property type="match status" value="1"/>
</dbReference>
<evidence type="ECO:0000256" key="3">
    <source>
        <dbReference type="ARBA" id="ARBA00022777"/>
    </source>
</evidence>
<keyword evidence="2 4" id="KW-0808">Transferase</keyword>
<comment type="caution">
    <text evidence="5">The sequence shown here is derived from an EMBL/GenBank/DDBJ whole genome shotgun (WGS) entry which is preliminary data.</text>
</comment>
<dbReference type="InterPro" id="IPR018193">
    <property type="entry name" value="Glyc_kinase_flavodox-like_fold"/>
</dbReference>